<feature type="chain" id="PRO_5039707019" description="SH3b domain-containing protein" evidence="1">
    <location>
        <begin position="36"/>
        <end position="121"/>
    </location>
</feature>
<evidence type="ECO:0000259" key="2">
    <source>
        <dbReference type="Pfam" id="PF08239"/>
    </source>
</evidence>
<name>A0A1E5P0Z9_9ACTN</name>
<gene>
    <name evidence="3" type="ORF">AS594_00435</name>
</gene>
<feature type="signal peptide" evidence="1">
    <location>
        <begin position="1"/>
        <end position="35"/>
    </location>
</feature>
<protein>
    <recommendedName>
        <fullName evidence="2">SH3b domain-containing protein</fullName>
    </recommendedName>
</protein>
<comment type="caution">
    <text evidence="3">The sequence shown here is derived from an EMBL/GenBank/DDBJ whole genome shotgun (WGS) entry which is preliminary data.</text>
</comment>
<dbReference type="RefSeq" id="WP_069934887.1">
    <property type="nucleotide sequence ID" value="NZ_MEHJ01000001.1"/>
</dbReference>
<evidence type="ECO:0000313" key="3">
    <source>
        <dbReference type="EMBL" id="OEJ23210.1"/>
    </source>
</evidence>
<dbReference type="Gene3D" id="2.30.30.40">
    <property type="entry name" value="SH3 Domains"/>
    <property type="match status" value="1"/>
</dbReference>
<accession>A0A1E5P0Z9</accession>
<evidence type="ECO:0000313" key="4">
    <source>
        <dbReference type="Proteomes" id="UP000095759"/>
    </source>
</evidence>
<proteinExistence type="predicted"/>
<dbReference type="OrthoDB" id="4318231at2"/>
<keyword evidence="4" id="KW-1185">Reference proteome</keyword>
<evidence type="ECO:0000256" key="1">
    <source>
        <dbReference type="SAM" id="SignalP"/>
    </source>
</evidence>
<feature type="domain" description="SH3b" evidence="2">
    <location>
        <begin position="56"/>
        <end position="113"/>
    </location>
</feature>
<dbReference type="Proteomes" id="UP000095759">
    <property type="component" value="Unassembled WGS sequence"/>
</dbReference>
<dbReference type="AlphaFoldDB" id="A0A1E5P0Z9"/>
<reference evidence="3 4" key="1">
    <citation type="submission" date="2016-08" db="EMBL/GenBank/DDBJ databases">
        <title>Complete genome sequence of Streptomyces agglomeratus strain 6-3-2, a novel anti-MRSA actinomycete isolated from Wuli of Tebit, China.</title>
        <authorList>
            <person name="Chen X."/>
        </authorList>
    </citation>
    <scope>NUCLEOTIDE SEQUENCE [LARGE SCALE GENOMIC DNA]</scope>
    <source>
        <strain evidence="3 4">6-3-2</strain>
    </source>
</reference>
<dbReference type="EMBL" id="MEHJ01000001">
    <property type="protein sequence ID" value="OEJ23210.1"/>
    <property type="molecule type" value="Genomic_DNA"/>
</dbReference>
<dbReference type="Pfam" id="PF08239">
    <property type="entry name" value="SH3_3"/>
    <property type="match status" value="1"/>
</dbReference>
<organism evidence="3 4">
    <name type="scientific">Streptomyces agglomeratus</name>
    <dbReference type="NCBI Taxonomy" id="285458"/>
    <lineage>
        <taxon>Bacteria</taxon>
        <taxon>Bacillati</taxon>
        <taxon>Actinomycetota</taxon>
        <taxon>Actinomycetes</taxon>
        <taxon>Kitasatosporales</taxon>
        <taxon>Streptomycetaceae</taxon>
        <taxon>Streptomyces</taxon>
    </lineage>
</organism>
<keyword evidence="1" id="KW-0732">Signal</keyword>
<sequence length="121" mass="12900">MINLKNKIIQRAGIAVATVAMGAAGTMAAAPAAHANPSTQVQAANSCPTWTVMGNGVNFRTGPGTSYRSIGLLYRFDYGTRVSSTRSWVKIKLSARSKTGMRAGTTAWVSKAYAYQCVYMN</sequence>
<dbReference type="InterPro" id="IPR003646">
    <property type="entry name" value="SH3-like_bac-type"/>
</dbReference>